<evidence type="ECO:0000256" key="6">
    <source>
        <dbReference type="ARBA" id="ARBA00022793"/>
    </source>
</evidence>
<dbReference type="InterPro" id="IPR000183">
    <property type="entry name" value="Orn/DAP/Arg_de-COase"/>
</dbReference>
<protein>
    <recommendedName>
        <fullName evidence="10">Diaminopimelate decarboxylase</fullName>
        <ecNumber evidence="10">4.1.1.20</ecNumber>
    </recommendedName>
</protein>
<evidence type="ECO:0000256" key="12">
    <source>
        <dbReference type="RuleBase" id="RU004249"/>
    </source>
</evidence>
<dbReference type="InterPro" id="IPR036393">
    <property type="entry name" value="AceGlu_kinase-like_sf"/>
</dbReference>
<dbReference type="GO" id="GO:0004072">
    <property type="term" value="F:aspartate kinase activity"/>
    <property type="evidence" value="ECO:0007669"/>
    <property type="project" value="InterPro"/>
</dbReference>
<dbReference type="SUPFAM" id="SSF50621">
    <property type="entry name" value="Alanine racemase C-terminal domain-like"/>
    <property type="match status" value="1"/>
</dbReference>
<dbReference type="SUPFAM" id="SSF53633">
    <property type="entry name" value="Carbamate kinase-like"/>
    <property type="match status" value="1"/>
</dbReference>
<dbReference type="InterPro" id="IPR002986">
    <property type="entry name" value="DAP_deCOOHase_LysA"/>
</dbReference>
<dbReference type="EMBL" id="CP157948">
    <property type="protein sequence ID" value="XBS91768.1"/>
    <property type="molecule type" value="Genomic_DNA"/>
</dbReference>
<evidence type="ECO:0000256" key="8">
    <source>
        <dbReference type="ARBA" id="ARBA00022898"/>
    </source>
</evidence>
<dbReference type="NCBIfam" id="TIGR00657">
    <property type="entry name" value="asp_kinases"/>
    <property type="match status" value="1"/>
</dbReference>
<dbReference type="NCBIfam" id="TIGR01048">
    <property type="entry name" value="lysA"/>
    <property type="match status" value="1"/>
</dbReference>
<dbReference type="SUPFAM" id="SSF51419">
    <property type="entry name" value="PLP-binding barrel"/>
    <property type="match status" value="1"/>
</dbReference>
<keyword evidence="6" id="KW-0210">Decarboxylase</keyword>
<dbReference type="InterPro" id="IPR009006">
    <property type="entry name" value="Ala_racemase/Decarboxylase_C"/>
</dbReference>
<dbReference type="Gene3D" id="3.40.1160.10">
    <property type="entry name" value="Acetylglutamate kinase-like"/>
    <property type="match status" value="1"/>
</dbReference>
<dbReference type="PANTHER" id="PTHR43727">
    <property type="entry name" value="DIAMINOPIMELATE DECARBOXYLASE"/>
    <property type="match status" value="1"/>
</dbReference>
<evidence type="ECO:0000259" key="13">
    <source>
        <dbReference type="PROSITE" id="PS51671"/>
    </source>
</evidence>
<dbReference type="InterPro" id="IPR042199">
    <property type="entry name" value="AsparK_Bifunc_asparK/hSer_DH"/>
</dbReference>
<dbReference type="PRINTS" id="PR01181">
    <property type="entry name" value="DAPDCRBXLASE"/>
</dbReference>
<keyword evidence="8 11" id="KW-0663">Pyridoxal phosphate</keyword>
<proteinExistence type="predicted"/>
<accession>A0AAU7QR18</accession>
<dbReference type="PROSITE" id="PS00879">
    <property type="entry name" value="ODR_DC_2_2"/>
    <property type="match status" value="1"/>
</dbReference>
<comment type="pathway">
    <text evidence="2 12">Amino-acid biosynthesis; L-lysine biosynthesis via DAP pathway; (S)-tetrahydrodipicolinate from L-aspartate: step 1/4.</text>
</comment>
<organism evidence="14">
    <name type="scientific">Rhodanobacter sp. IGA1.0</name>
    <dbReference type="NCBI Taxonomy" id="3158582"/>
    <lineage>
        <taxon>Bacteria</taxon>
        <taxon>Pseudomonadati</taxon>
        <taxon>Pseudomonadota</taxon>
        <taxon>Gammaproteobacteria</taxon>
        <taxon>Lysobacterales</taxon>
        <taxon>Rhodanobacteraceae</taxon>
        <taxon>Rhodanobacter</taxon>
    </lineage>
</organism>
<keyword evidence="12" id="KW-0028">Amino-acid biosynthesis</keyword>
<dbReference type="InterPro" id="IPR022653">
    <property type="entry name" value="De-COase2_pyr-phos_BS"/>
</dbReference>
<evidence type="ECO:0000256" key="2">
    <source>
        <dbReference type="ARBA" id="ARBA00004766"/>
    </source>
</evidence>
<gene>
    <name evidence="14" type="ORF">ABNK63_12945</name>
</gene>
<keyword evidence="5 14" id="KW-0418">Kinase</keyword>
<dbReference type="PROSITE" id="PS51671">
    <property type="entry name" value="ACT"/>
    <property type="match status" value="1"/>
</dbReference>
<dbReference type="RefSeq" id="WP_350017224.1">
    <property type="nucleotide sequence ID" value="NZ_CP157948.1"/>
</dbReference>
<name>A0AAU7QR18_9GAMM</name>
<dbReference type="InterPro" id="IPR002912">
    <property type="entry name" value="ACT_dom"/>
</dbReference>
<dbReference type="GO" id="GO:0008836">
    <property type="term" value="F:diaminopimelate decarboxylase activity"/>
    <property type="evidence" value="ECO:0007669"/>
    <property type="project" value="UniProtKB-UniRule"/>
</dbReference>
<evidence type="ECO:0000313" key="14">
    <source>
        <dbReference type="EMBL" id="XBS91768.1"/>
    </source>
</evidence>
<dbReference type="Gene3D" id="3.30.70.260">
    <property type="match status" value="2"/>
</dbReference>
<evidence type="ECO:0000256" key="9">
    <source>
        <dbReference type="ARBA" id="ARBA00023239"/>
    </source>
</evidence>
<dbReference type="PANTHER" id="PTHR43727:SF2">
    <property type="entry name" value="GROUP IV DECARBOXYLASE"/>
    <property type="match status" value="1"/>
</dbReference>
<dbReference type="GO" id="GO:0009089">
    <property type="term" value="P:lysine biosynthetic process via diaminopimelate"/>
    <property type="evidence" value="ECO:0007669"/>
    <property type="project" value="UniProtKB-UniRule"/>
</dbReference>
<comment type="pathway">
    <text evidence="12">Amino-acid biosynthesis; L-methionine biosynthesis via de novo pathway; L-homoserine from L-aspartate: step 1/3.</text>
</comment>
<dbReference type="NCBIfam" id="NF006515">
    <property type="entry name" value="PRK08961.1"/>
    <property type="match status" value="1"/>
</dbReference>
<dbReference type="Gene3D" id="3.20.20.10">
    <property type="entry name" value="Alanine racemase"/>
    <property type="match status" value="1"/>
</dbReference>
<keyword evidence="3 14" id="KW-0808">Transferase</keyword>
<dbReference type="Gene3D" id="2.40.37.10">
    <property type="entry name" value="Lyase, Ornithine Decarboxylase, Chain A, domain 1"/>
    <property type="match status" value="1"/>
</dbReference>
<evidence type="ECO:0000256" key="5">
    <source>
        <dbReference type="ARBA" id="ARBA00022777"/>
    </source>
</evidence>
<dbReference type="Pfam" id="PF02784">
    <property type="entry name" value="Orn_Arg_deC_N"/>
    <property type="match status" value="1"/>
</dbReference>
<evidence type="ECO:0000256" key="10">
    <source>
        <dbReference type="NCBIfam" id="TIGR01048"/>
    </source>
</evidence>
<dbReference type="PIRSF" id="PIRSF036459">
    <property type="entry name" value="DAP_dec_asp_kin"/>
    <property type="match status" value="1"/>
</dbReference>
<dbReference type="GO" id="GO:0005524">
    <property type="term" value="F:ATP binding"/>
    <property type="evidence" value="ECO:0007669"/>
    <property type="project" value="UniProtKB-KW"/>
</dbReference>
<dbReference type="EC" id="4.1.1.20" evidence="10"/>
<keyword evidence="9 14" id="KW-0456">Lyase</keyword>
<keyword evidence="4" id="KW-0547">Nucleotide-binding</keyword>
<dbReference type="Pfam" id="PF00696">
    <property type="entry name" value="AA_kinase"/>
    <property type="match status" value="1"/>
</dbReference>
<dbReference type="InterPro" id="IPR029066">
    <property type="entry name" value="PLP-binding_barrel"/>
</dbReference>
<evidence type="ECO:0000256" key="1">
    <source>
        <dbReference type="ARBA" id="ARBA00001933"/>
    </source>
</evidence>
<feature type="domain" description="ACT" evidence="13">
    <location>
        <begin position="314"/>
        <end position="387"/>
    </location>
</feature>
<comment type="pathway">
    <text evidence="12">Amino-acid biosynthesis; L-threonine biosynthesis; L-threonine from L-aspartate: step 1/5.</text>
</comment>
<comment type="cofactor">
    <cofactor evidence="1 11">
        <name>pyridoxal 5'-phosphate</name>
        <dbReference type="ChEBI" id="CHEBI:597326"/>
    </cofactor>
</comment>
<feature type="modified residue" description="N6-(pyridoxal phosphate)lysine" evidence="11">
    <location>
        <position position="528"/>
    </location>
</feature>
<dbReference type="InterPro" id="IPR045865">
    <property type="entry name" value="ACT-like_dom_sf"/>
</dbReference>
<dbReference type="AlphaFoldDB" id="A0AAU7QR18"/>
<dbReference type="PRINTS" id="PR01179">
    <property type="entry name" value="ODADCRBXLASE"/>
</dbReference>
<sequence>MKFGGTSVASLPRWQNIRELVASRRAEGARVLVVVSALSGITDALKQLCRHADRAERNEAAKAIVQRHYELLEHMQLALPGTLNERLGDLVRLADDSGSLGELAWQAQVQAHGELMSSALGAAFLSHSGVTTQWLDARECLSAVALPNQNERTRLLSAMVEAKPDPALNARLAALGEVFITQGFIARESQGRTVLLGRGGSDTSAAYFGALLKAQRVEIWTDVAGMFTANPRQVPGARLLQRLDYEEAQEIASTGAKVLHPRCLSPLREPRVPLLIKDTNRPELEGTVIGPEVRAHAPSVKAISARKGITLVSMESVGMWQQVGFLADVFAHFKQHGLSVDLIGSAETNVTVSLDPTENLLDSDAIAALASDLAKVCRVKVIAPCAAITLVGRGMRSLLHTLSGVLAEFGQLRVHMISQSSNNLNLTFVVDEEVVDLLLPHLHDLLIGAGALRTDDSALFGPSWQALYGSGEVPDVAAAWWHEAERDRLLQIAAEATPRYVYHLPTVRHQARELKSLAAVDRLHYAVKANTHPAILAALAEEGFGFECVSPGELKFVLAHVPESAPLLFTPNFAPREDYAWALTTRATVSLDALYPLEHWGELFRGREIVLRVDLGRGLGHHEKVRTGGSGSKFGLPVDQLDDFLRLADAHGVTVRGLHAHLGSGILDDTHWGEVYAQLASLAERIGSVSFIDIGGGLGVPSHPGEARLDIAALDRVLREVKAAYPHYQLWMEPGRYLVADAGVLLAKVTQQKGKGALRYLGLDTGMNSLIRPALYDAWHEIVNLTRLHEPATALYQIVGPICESGDVLGSDRRLPEAAEGDVMLIAQAGAYGKVMSSPYNMRDEAEEIILE</sequence>
<evidence type="ECO:0000256" key="4">
    <source>
        <dbReference type="ARBA" id="ARBA00022741"/>
    </source>
</evidence>
<dbReference type="PROSITE" id="PS00878">
    <property type="entry name" value="ODR_DC_2_1"/>
    <property type="match status" value="1"/>
</dbReference>
<dbReference type="Gene3D" id="1.20.120.1320">
    <property type="entry name" value="Aspartokinase, catalytic domain"/>
    <property type="match status" value="1"/>
</dbReference>
<dbReference type="InterPro" id="IPR001048">
    <property type="entry name" value="Asp/Glu/Uridylate_kinase"/>
</dbReference>
<evidence type="ECO:0000256" key="3">
    <source>
        <dbReference type="ARBA" id="ARBA00022679"/>
    </source>
</evidence>
<dbReference type="InterPro" id="IPR001341">
    <property type="entry name" value="Asp_kinase"/>
</dbReference>
<keyword evidence="7" id="KW-0067">ATP-binding</keyword>
<reference evidence="14" key="1">
    <citation type="submission" date="2024-06" db="EMBL/GenBank/DDBJ databases">
        <authorList>
            <person name="Sun Y."/>
        </authorList>
    </citation>
    <scope>NUCLEOTIDE SEQUENCE</scope>
    <source>
        <strain evidence="14">IGA1.0</strain>
    </source>
</reference>
<evidence type="ECO:0000256" key="11">
    <source>
        <dbReference type="PIRSR" id="PIRSR600183-50"/>
    </source>
</evidence>
<evidence type="ECO:0000256" key="7">
    <source>
        <dbReference type="ARBA" id="ARBA00022840"/>
    </source>
</evidence>
<dbReference type="InterPro" id="IPR022644">
    <property type="entry name" value="De-COase2_N"/>
</dbReference>
<dbReference type="InterPro" id="IPR011246">
    <property type="entry name" value="DAP_dec_asp_kin"/>
</dbReference>
<feature type="active site" description="Proton donor" evidence="11">
    <location>
        <position position="803"/>
    </location>
</feature>
<dbReference type="InterPro" id="IPR022657">
    <property type="entry name" value="De-COase2_CS"/>
</dbReference>
<dbReference type="SUPFAM" id="SSF55021">
    <property type="entry name" value="ACT-like"/>
    <property type="match status" value="2"/>
</dbReference>